<feature type="transmembrane region" description="Helical" evidence="1">
    <location>
        <begin position="60"/>
        <end position="77"/>
    </location>
</feature>
<proteinExistence type="predicted"/>
<evidence type="ECO:0000313" key="2">
    <source>
        <dbReference type="EMBL" id="GMT13259.1"/>
    </source>
</evidence>
<dbReference type="AlphaFoldDB" id="A0AAV5V3Z1"/>
<dbReference type="EMBL" id="BTSY01000002">
    <property type="protein sequence ID" value="GMT13259.1"/>
    <property type="molecule type" value="Genomic_DNA"/>
</dbReference>
<keyword evidence="1" id="KW-0812">Transmembrane</keyword>
<feature type="transmembrane region" description="Helical" evidence="1">
    <location>
        <begin position="89"/>
        <end position="114"/>
    </location>
</feature>
<accession>A0AAV5V3Z1</accession>
<name>A0AAV5V3Z1_9BILA</name>
<dbReference type="Proteomes" id="UP001432322">
    <property type="component" value="Unassembled WGS sequence"/>
</dbReference>
<comment type="caution">
    <text evidence="2">The sequence shown here is derived from an EMBL/GenBank/DDBJ whole genome shotgun (WGS) entry which is preliminary data.</text>
</comment>
<protein>
    <submittedName>
        <fullName evidence="2">Uncharacterized protein</fullName>
    </submittedName>
</protein>
<gene>
    <name evidence="2" type="ORF">PFISCL1PPCAC_4556</name>
</gene>
<organism evidence="2 3">
    <name type="scientific">Pristionchus fissidentatus</name>
    <dbReference type="NCBI Taxonomy" id="1538716"/>
    <lineage>
        <taxon>Eukaryota</taxon>
        <taxon>Metazoa</taxon>
        <taxon>Ecdysozoa</taxon>
        <taxon>Nematoda</taxon>
        <taxon>Chromadorea</taxon>
        <taxon>Rhabditida</taxon>
        <taxon>Rhabditina</taxon>
        <taxon>Diplogasteromorpha</taxon>
        <taxon>Diplogasteroidea</taxon>
        <taxon>Neodiplogasteridae</taxon>
        <taxon>Pristionchus</taxon>
    </lineage>
</organism>
<evidence type="ECO:0000256" key="1">
    <source>
        <dbReference type="SAM" id="Phobius"/>
    </source>
</evidence>
<feature type="transmembrane region" description="Helical" evidence="1">
    <location>
        <begin position="120"/>
        <end position="142"/>
    </location>
</feature>
<keyword evidence="1" id="KW-0472">Membrane</keyword>
<keyword evidence="1" id="KW-1133">Transmembrane helix</keyword>
<evidence type="ECO:0000313" key="3">
    <source>
        <dbReference type="Proteomes" id="UP001432322"/>
    </source>
</evidence>
<reference evidence="2" key="1">
    <citation type="submission" date="2023-10" db="EMBL/GenBank/DDBJ databases">
        <title>Genome assembly of Pristionchus species.</title>
        <authorList>
            <person name="Yoshida K."/>
            <person name="Sommer R.J."/>
        </authorList>
    </citation>
    <scope>NUCLEOTIDE SEQUENCE</scope>
    <source>
        <strain evidence="2">RS5133</strain>
    </source>
</reference>
<keyword evidence="3" id="KW-1185">Reference proteome</keyword>
<sequence length="185" mass="21261">MPADVVEAGIRRKPAVMEEDERYKTCLGPAPELSRGAACVRFLIALFHTSLTFFAEMYDIHTLMINLFHVVVVYALCRGAYGEIRQALLAYCLLEVIFVVKVSSEVFTLFHVFLSRKDESYVATTIAILVLIASPAISYAYFYRIIYRHYLYLLDRDGPLSSDRALQEYIIEIEEEPLCKTKRKE</sequence>